<dbReference type="AlphaFoldDB" id="A0A5C7HNP9"/>
<feature type="transmembrane region" description="Helical" evidence="1">
    <location>
        <begin position="172"/>
        <end position="193"/>
    </location>
</feature>
<evidence type="ECO:0000313" key="3">
    <source>
        <dbReference type="Proteomes" id="UP000323000"/>
    </source>
</evidence>
<gene>
    <name evidence="2" type="ORF">EZV62_016204</name>
</gene>
<keyword evidence="1" id="KW-0812">Transmembrane</keyword>
<sequence length="243" mass="27620">MFINKNILYPFLYLYAVLGFTQLLNLKKMRANMESSQLRTYNLTKSDFVKDHLQYLVMSKITSSNSYIYPPSLQQGETVANVLVGIQVSKNDMEDFRNRTNSLGYDYVVVTDDYNFQLLMYQSISTRNTVVSSLTPFSSLFPRWISSSTFDPIYAFFNSFLSLGTAARFKSAMLGFSTVCLFFTTGNFFYSALPLHYDMAQCMVSSVNNWSTAKTALDINCDRGILLNAKVNFRVNKFCGGIA</sequence>
<keyword evidence="3" id="KW-1185">Reference proteome</keyword>
<proteinExistence type="predicted"/>
<accession>A0A5C7HNP9</accession>
<organism evidence="2 3">
    <name type="scientific">Acer yangbiense</name>
    <dbReference type="NCBI Taxonomy" id="1000413"/>
    <lineage>
        <taxon>Eukaryota</taxon>
        <taxon>Viridiplantae</taxon>
        <taxon>Streptophyta</taxon>
        <taxon>Embryophyta</taxon>
        <taxon>Tracheophyta</taxon>
        <taxon>Spermatophyta</taxon>
        <taxon>Magnoliopsida</taxon>
        <taxon>eudicotyledons</taxon>
        <taxon>Gunneridae</taxon>
        <taxon>Pentapetalae</taxon>
        <taxon>rosids</taxon>
        <taxon>malvids</taxon>
        <taxon>Sapindales</taxon>
        <taxon>Sapindaceae</taxon>
        <taxon>Hippocastanoideae</taxon>
        <taxon>Acereae</taxon>
        <taxon>Acer</taxon>
    </lineage>
</organism>
<feature type="transmembrane region" description="Helical" evidence="1">
    <location>
        <begin position="6"/>
        <end position="26"/>
    </location>
</feature>
<protein>
    <submittedName>
        <fullName evidence="2">Uncharacterized protein</fullName>
    </submittedName>
</protein>
<dbReference type="InterPro" id="IPR038110">
    <property type="entry name" value="TD_ACT-like_sf"/>
</dbReference>
<name>A0A5C7HNP9_9ROSI</name>
<evidence type="ECO:0000313" key="2">
    <source>
        <dbReference type="EMBL" id="TXG58375.1"/>
    </source>
</evidence>
<dbReference type="PANTHER" id="PTHR45277">
    <property type="entry name" value="EXPRESSED PROTEIN"/>
    <property type="match status" value="1"/>
</dbReference>
<keyword evidence="1" id="KW-0472">Membrane</keyword>
<dbReference type="Gene3D" id="3.40.1020.10">
    <property type="entry name" value="Biosynthetic Threonine Deaminase, Domain 3"/>
    <property type="match status" value="1"/>
</dbReference>
<dbReference type="EMBL" id="VAHF01000007">
    <property type="protein sequence ID" value="TXG58375.1"/>
    <property type="molecule type" value="Genomic_DNA"/>
</dbReference>
<comment type="caution">
    <text evidence="2">The sequence shown here is derived from an EMBL/GenBank/DDBJ whole genome shotgun (WGS) entry which is preliminary data.</text>
</comment>
<dbReference type="PANTHER" id="PTHR45277:SF1">
    <property type="entry name" value="EXPRESSED PROTEIN"/>
    <property type="match status" value="1"/>
</dbReference>
<evidence type="ECO:0000256" key="1">
    <source>
        <dbReference type="SAM" id="Phobius"/>
    </source>
</evidence>
<dbReference type="OrthoDB" id="4418812at2759"/>
<dbReference type="Proteomes" id="UP000323000">
    <property type="component" value="Chromosome 7"/>
</dbReference>
<keyword evidence="1" id="KW-1133">Transmembrane helix</keyword>
<reference evidence="3" key="1">
    <citation type="journal article" date="2019" name="Gigascience">
        <title>De novo genome assembly of the endangered Acer yangbiense, a plant species with extremely small populations endemic to Yunnan Province, China.</title>
        <authorList>
            <person name="Yang J."/>
            <person name="Wariss H.M."/>
            <person name="Tao L."/>
            <person name="Zhang R."/>
            <person name="Yun Q."/>
            <person name="Hollingsworth P."/>
            <person name="Dao Z."/>
            <person name="Luo G."/>
            <person name="Guo H."/>
            <person name="Ma Y."/>
            <person name="Sun W."/>
        </authorList>
    </citation>
    <scope>NUCLEOTIDE SEQUENCE [LARGE SCALE GENOMIC DNA]</scope>
    <source>
        <strain evidence="3">cv. Malutang</strain>
    </source>
</reference>